<dbReference type="FunFam" id="3.40.1180.10:FF:000001">
    <property type="entry name" value="(2E,6E)-farnesyl-diphosphate-specific ditrans,polycis-undecaprenyl-diphosphate synthase"/>
    <property type="match status" value="1"/>
</dbReference>
<comment type="similarity">
    <text evidence="2">Belongs to the UPP synthase family.</text>
</comment>
<comment type="subunit">
    <text evidence="2">Homodimer.</text>
</comment>
<feature type="active site" evidence="2">
    <location>
        <position position="2"/>
    </location>
</feature>
<organism evidence="4 5">
    <name type="scientific">Roseimicrobium gellanilyticum</name>
    <dbReference type="NCBI Taxonomy" id="748857"/>
    <lineage>
        <taxon>Bacteria</taxon>
        <taxon>Pseudomonadati</taxon>
        <taxon>Verrucomicrobiota</taxon>
        <taxon>Verrucomicrobiia</taxon>
        <taxon>Verrucomicrobiales</taxon>
        <taxon>Verrucomicrobiaceae</taxon>
        <taxon>Roseimicrobium</taxon>
    </lineage>
</organism>
<evidence type="ECO:0000256" key="2">
    <source>
        <dbReference type="HAMAP-Rule" id="MF_01139"/>
    </source>
</evidence>
<dbReference type="InterPro" id="IPR036424">
    <property type="entry name" value="UPP_synth-like_sf"/>
</dbReference>
<keyword evidence="1 2" id="KW-0808">Transferase</keyword>
<feature type="region of interest" description="Disordered" evidence="3">
    <location>
        <begin position="1"/>
        <end position="23"/>
    </location>
</feature>
<feature type="active site" description="Proton acceptor" evidence="2">
    <location>
        <position position="50"/>
    </location>
</feature>
<proteinExistence type="inferred from homology"/>
<gene>
    <name evidence="4" type="ORF">DES53_105257</name>
</gene>
<dbReference type="EC" id="2.5.1.-" evidence="2"/>
<feature type="binding site" evidence="2">
    <location>
        <position position="53"/>
    </location>
    <ligand>
        <name>substrate</name>
    </ligand>
</feature>
<dbReference type="CDD" id="cd00475">
    <property type="entry name" value="Cis_IPPS"/>
    <property type="match status" value="1"/>
</dbReference>
<feature type="binding site" evidence="2">
    <location>
        <position position="2"/>
    </location>
    <ligand>
        <name>Mg(2+)</name>
        <dbReference type="ChEBI" id="CHEBI:18420"/>
    </ligand>
</feature>
<dbReference type="PROSITE" id="PS01066">
    <property type="entry name" value="UPP_SYNTHASE"/>
    <property type="match status" value="1"/>
</dbReference>
<dbReference type="InterPro" id="IPR018520">
    <property type="entry name" value="UPP_synth-like_CS"/>
</dbReference>
<dbReference type="GO" id="GO:0045547">
    <property type="term" value="F:ditrans,polycis-polyprenyl diphosphate synthase [(2E,6E)-farnesyl diphosphate specific] activity"/>
    <property type="evidence" value="ECO:0007669"/>
    <property type="project" value="TreeGrafter"/>
</dbReference>
<comment type="function">
    <text evidence="2">Catalyzes the condensation of isopentenyl diphosphate (IPP) with allylic pyrophosphates generating different type of terpenoids.</text>
</comment>
<name>A0A366HLP5_9BACT</name>
<feature type="binding site" evidence="2">
    <location>
        <position position="189"/>
    </location>
    <ligand>
        <name>Mg(2+)</name>
        <dbReference type="ChEBI" id="CHEBI:18420"/>
    </ligand>
</feature>
<reference evidence="4 5" key="1">
    <citation type="submission" date="2018-06" db="EMBL/GenBank/DDBJ databases">
        <title>Genomic Encyclopedia of Type Strains, Phase IV (KMG-IV): sequencing the most valuable type-strain genomes for metagenomic binning, comparative biology and taxonomic classification.</title>
        <authorList>
            <person name="Goeker M."/>
        </authorList>
    </citation>
    <scope>NUCLEOTIDE SEQUENCE [LARGE SCALE GENOMIC DNA]</scope>
    <source>
        <strain evidence="4 5">DSM 25532</strain>
    </source>
</reference>
<evidence type="ECO:0000256" key="1">
    <source>
        <dbReference type="ARBA" id="ARBA00022679"/>
    </source>
</evidence>
<feature type="compositionally biased region" description="Basic and acidic residues" evidence="3">
    <location>
        <begin position="8"/>
        <end position="23"/>
    </location>
</feature>
<feature type="binding site" evidence="2">
    <location>
        <begin position="3"/>
        <end position="6"/>
    </location>
    <ligand>
        <name>substrate</name>
    </ligand>
</feature>
<dbReference type="GO" id="GO:0016094">
    <property type="term" value="P:polyprenol biosynthetic process"/>
    <property type="evidence" value="ECO:0007669"/>
    <property type="project" value="TreeGrafter"/>
</dbReference>
<feature type="binding site" evidence="2">
    <location>
        <begin position="176"/>
        <end position="178"/>
    </location>
    <ligand>
        <name>substrate</name>
    </ligand>
</feature>
<dbReference type="PANTHER" id="PTHR10291">
    <property type="entry name" value="DEHYDRODOLICHYL DIPHOSPHATE SYNTHASE FAMILY MEMBER"/>
    <property type="match status" value="1"/>
</dbReference>
<dbReference type="EMBL" id="QNRR01000005">
    <property type="protein sequence ID" value="RBP43858.1"/>
    <property type="molecule type" value="Genomic_DNA"/>
</dbReference>
<protein>
    <recommendedName>
        <fullName evidence="2">Isoprenyl transferase</fullName>
        <ecNumber evidence="2">2.5.1.-</ecNumber>
    </recommendedName>
</protein>
<feature type="binding site" evidence="2">
    <location>
        <position position="7"/>
    </location>
    <ligand>
        <name>substrate</name>
    </ligand>
</feature>
<feature type="binding site" evidence="2">
    <location>
        <position position="19"/>
    </location>
    <ligand>
        <name>substrate</name>
    </ligand>
</feature>
<dbReference type="Gene3D" id="3.40.1180.10">
    <property type="entry name" value="Decaprenyl diphosphate synthase-like"/>
    <property type="match status" value="1"/>
</dbReference>
<dbReference type="HAMAP" id="MF_01139">
    <property type="entry name" value="ISPT"/>
    <property type="match status" value="1"/>
</dbReference>
<keyword evidence="2" id="KW-0460">Magnesium</keyword>
<feature type="binding site" evidence="2">
    <location>
        <begin position="47"/>
        <end position="49"/>
    </location>
    <ligand>
        <name>substrate</name>
    </ligand>
</feature>
<sequence>MDGNGRWAAERGLPRTEGHRRGADSVQTIVETCGEMGIEFLTLYAFSTENWKRPKTEVAALMKMLERFLKTKTEEMQKQNVRLQAIGRLHDLPEAVQNQLHKSIAQTSQNTGLTLILALSYGAREEILDGIRSLLDSVEKGHLDKAMIDADVFSKHLYTRYYPDPDLLIRTSGEMRLSNFLLWQLSYTEFYITQTLWPDFRKEQFHEAIREYTRRDRRFGGVK</sequence>
<comment type="caution">
    <text evidence="4">The sequence shown here is derived from an EMBL/GenBank/DDBJ whole genome shotgun (WGS) entry which is preliminary data.</text>
</comment>
<evidence type="ECO:0000313" key="5">
    <source>
        <dbReference type="Proteomes" id="UP000253426"/>
    </source>
</evidence>
<keyword evidence="5" id="KW-1185">Reference proteome</keyword>
<dbReference type="SUPFAM" id="SSF64005">
    <property type="entry name" value="Undecaprenyl diphosphate synthase"/>
    <property type="match status" value="1"/>
</dbReference>
<feature type="binding site" evidence="2">
    <location>
        <position position="15"/>
    </location>
    <ligand>
        <name>substrate</name>
    </ligand>
</feature>
<dbReference type="AlphaFoldDB" id="A0A366HLP5"/>
<accession>A0A366HLP5</accession>
<dbReference type="PANTHER" id="PTHR10291:SF0">
    <property type="entry name" value="DEHYDRODOLICHYL DIPHOSPHATE SYNTHASE 2"/>
    <property type="match status" value="1"/>
</dbReference>
<feature type="binding site" evidence="2">
    <location>
        <position position="51"/>
    </location>
    <ligand>
        <name>substrate</name>
    </ligand>
</feature>
<keyword evidence="2" id="KW-0479">Metal-binding</keyword>
<dbReference type="Pfam" id="PF01255">
    <property type="entry name" value="Prenyltransf"/>
    <property type="match status" value="1"/>
</dbReference>
<dbReference type="InterPro" id="IPR001441">
    <property type="entry name" value="UPP_synth-like"/>
</dbReference>
<dbReference type="NCBIfam" id="TIGR00055">
    <property type="entry name" value="uppS"/>
    <property type="match status" value="1"/>
</dbReference>
<evidence type="ECO:0000256" key="3">
    <source>
        <dbReference type="SAM" id="MobiDB-lite"/>
    </source>
</evidence>
<dbReference type="NCBIfam" id="NF011405">
    <property type="entry name" value="PRK14830.1"/>
    <property type="match status" value="1"/>
</dbReference>
<dbReference type="GO" id="GO:0000287">
    <property type="term" value="F:magnesium ion binding"/>
    <property type="evidence" value="ECO:0007669"/>
    <property type="project" value="UniProtKB-UniRule"/>
</dbReference>
<comment type="cofactor">
    <cofactor evidence="2">
        <name>Mg(2+)</name>
        <dbReference type="ChEBI" id="CHEBI:18420"/>
    </cofactor>
    <text evidence="2">Binds 2 magnesium ions per subunit.</text>
</comment>
<dbReference type="Proteomes" id="UP000253426">
    <property type="component" value="Unassembled WGS sequence"/>
</dbReference>
<evidence type="ECO:0000313" key="4">
    <source>
        <dbReference type="EMBL" id="RBP43858.1"/>
    </source>
</evidence>
<feature type="binding site" evidence="2">
    <location>
        <position position="170"/>
    </location>
    <ligand>
        <name>substrate</name>
    </ligand>
</feature>